<evidence type="ECO:0000313" key="3">
    <source>
        <dbReference type="Proteomes" id="UP001499843"/>
    </source>
</evidence>
<proteinExistence type="predicted"/>
<dbReference type="InterPro" id="IPR018225">
    <property type="entry name" value="Transaldolase_AS"/>
</dbReference>
<name>A0ABN3CU60_9ACTN</name>
<protein>
    <submittedName>
        <fullName evidence="2">Fructose-6-phosphate aldolase</fullName>
    </submittedName>
</protein>
<evidence type="ECO:0000313" key="2">
    <source>
        <dbReference type="EMBL" id="GAA2212943.1"/>
    </source>
</evidence>
<gene>
    <name evidence="2" type="primary">fsa</name>
    <name evidence="2" type="ORF">GCM10009850_084050</name>
</gene>
<dbReference type="RefSeq" id="WP_344487963.1">
    <property type="nucleotide sequence ID" value="NZ_BAAAQX010000029.1"/>
</dbReference>
<evidence type="ECO:0000256" key="1">
    <source>
        <dbReference type="ARBA" id="ARBA00023270"/>
    </source>
</evidence>
<keyword evidence="3" id="KW-1185">Reference proteome</keyword>
<dbReference type="InterPro" id="IPR001585">
    <property type="entry name" value="TAL/FSA"/>
</dbReference>
<dbReference type="Pfam" id="PF00923">
    <property type="entry name" value="TAL_FSA"/>
    <property type="match status" value="1"/>
</dbReference>
<keyword evidence="1" id="KW-0704">Schiff base</keyword>
<dbReference type="SUPFAM" id="SSF51569">
    <property type="entry name" value="Aldolase"/>
    <property type="match status" value="1"/>
</dbReference>
<accession>A0ABN3CU60</accession>
<dbReference type="InterPro" id="IPR013785">
    <property type="entry name" value="Aldolase_TIM"/>
</dbReference>
<dbReference type="PANTHER" id="PTHR10683">
    <property type="entry name" value="TRANSALDOLASE"/>
    <property type="match status" value="1"/>
</dbReference>
<comment type="caution">
    <text evidence="2">The sequence shown here is derived from an EMBL/GenBank/DDBJ whole genome shotgun (WGS) entry which is preliminary data.</text>
</comment>
<dbReference type="Gene3D" id="3.20.20.70">
    <property type="entry name" value="Aldolase class I"/>
    <property type="match status" value="1"/>
</dbReference>
<reference evidence="2 3" key="1">
    <citation type="journal article" date="2019" name="Int. J. Syst. Evol. Microbiol.">
        <title>The Global Catalogue of Microorganisms (GCM) 10K type strain sequencing project: providing services to taxonomists for standard genome sequencing and annotation.</title>
        <authorList>
            <consortium name="The Broad Institute Genomics Platform"/>
            <consortium name="The Broad Institute Genome Sequencing Center for Infectious Disease"/>
            <person name="Wu L."/>
            <person name="Ma J."/>
        </authorList>
    </citation>
    <scope>NUCLEOTIDE SEQUENCE [LARGE SCALE GENOMIC DNA]</scope>
    <source>
        <strain evidence="2 3">JCM 16114</strain>
    </source>
</reference>
<organism evidence="2 3">
    <name type="scientific">Nonomuraea monospora</name>
    <dbReference type="NCBI Taxonomy" id="568818"/>
    <lineage>
        <taxon>Bacteria</taxon>
        <taxon>Bacillati</taxon>
        <taxon>Actinomycetota</taxon>
        <taxon>Actinomycetes</taxon>
        <taxon>Streptosporangiales</taxon>
        <taxon>Streptosporangiaceae</taxon>
        <taxon>Nonomuraea</taxon>
    </lineage>
</organism>
<dbReference type="PANTHER" id="PTHR10683:SF40">
    <property type="entry name" value="FRUCTOSE-6-PHOSPHATE ALDOLASE 1-RELATED"/>
    <property type="match status" value="1"/>
</dbReference>
<sequence length="216" mass="22595">MGLYLDSAGLDDAVAAAALGFVRGITTNPALMRKETGDPLRHLRDLLAAVDLPEVYYQPTGAYGPPGAEAEEAEEAWSADKDRVVLKLPATPDGAALAGTLTRRGARVALTAAQTPHAMLVAESMGCAAVIPYLDRAVRDLRTDSELIRSLAGLRRGPTRVIAASVKNSGQVLHAFASGADAVTAPLPVLRELLSHPASIEAEQAFAREYASTAKG</sequence>
<dbReference type="PROSITE" id="PS01054">
    <property type="entry name" value="TRANSALDOLASE_1"/>
    <property type="match status" value="1"/>
</dbReference>
<dbReference type="EMBL" id="BAAAQX010000029">
    <property type="protein sequence ID" value="GAA2212943.1"/>
    <property type="molecule type" value="Genomic_DNA"/>
</dbReference>
<dbReference type="Proteomes" id="UP001499843">
    <property type="component" value="Unassembled WGS sequence"/>
</dbReference>